<dbReference type="PANTHER" id="PTHR21599:SF0">
    <property type="entry name" value="GLYCERATE KINASE"/>
    <property type="match status" value="1"/>
</dbReference>
<dbReference type="KEGG" id="adp:NCTC12871_01432"/>
<dbReference type="OrthoDB" id="9774290at2"/>
<evidence type="ECO:0000256" key="2">
    <source>
        <dbReference type="ARBA" id="ARBA00022679"/>
    </source>
</evidence>
<dbReference type="PIRSF" id="PIRSF006078">
    <property type="entry name" value="GlxK"/>
    <property type="match status" value="1"/>
</dbReference>
<comment type="similarity">
    <text evidence="1 4">Belongs to the glycerate kinase type-1 family.</text>
</comment>
<protein>
    <submittedName>
        <fullName evidence="5">Glycerate kinase</fullName>
        <ecNumber evidence="5">2.7.1.31</ecNumber>
    </submittedName>
</protein>
<gene>
    <name evidence="5" type="primary">grk</name>
    <name evidence="5" type="ORF">NCTC12871_01432</name>
</gene>
<evidence type="ECO:0000256" key="3">
    <source>
        <dbReference type="ARBA" id="ARBA00022777"/>
    </source>
</evidence>
<evidence type="ECO:0000313" key="6">
    <source>
        <dbReference type="Proteomes" id="UP000279799"/>
    </source>
</evidence>
<dbReference type="GO" id="GO:0008887">
    <property type="term" value="F:glycerate kinase activity"/>
    <property type="evidence" value="ECO:0007669"/>
    <property type="project" value="UniProtKB-UniRule"/>
</dbReference>
<keyword evidence="6" id="KW-1185">Reference proteome</keyword>
<evidence type="ECO:0000256" key="4">
    <source>
        <dbReference type="PIRNR" id="PIRNR006078"/>
    </source>
</evidence>
<dbReference type="Gene3D" id="3.90.1510.10">
    <property type="entry name" value="Glycerate kinase, domain 2"/>
    <property type="match status" value="1"/>
</dbReference>
<dbReference type="Gene3D" id="3.40.50.10350">
    <property type="entry name" value="Glycerate kinase, domain 1"/>
    <property type="match status" value="1"/>
</dbReference>
<dbReference type="EC" id="2.7.1.31" evidence="5"/>
<dbReference type="GO" id="GO:0031388">
    <property type="term" value="P:organic acid phosphorylation"/>
    <property type="evidence" value="ECO:0007669"/>
    <property type="project" value="UniProtKB-UniRule"/>
</dbReference>
<sequence length="381" mass="40044">MKIVIAPDSFKESLTALQVAEAIEMGIRDIFPKAEYCCVPMADGGEGTVQSLVDATGGKIIQCEVTAPLGDRTMAFWGLSGDGETAIIEMASASGLPLVPLEQRNPLMTTSFGTGELIKNALDYGVRKIILGLGGSATNDGGVGMLQALGIKFLDNRGVALPLGGAALLNLATIDFTDLDPRLDKIEIEVACDVDNPLCGENGASAIFGPQKGATPSMVKTLDKALAHFADVIQQTLGRDIKQVAGSGAAGGMGGGLLLLPHVMMHRGIDIVLSFTELEHKIKDADWVITGEGRMDGQSIFGKTPMGVAKIAKYYDKPVIAIVGSLGHGYQAIHEYGIDAVFPIIANTNGLADALQHARDNVFRTAKNIATVIKVANFNLQ</sequence>
<organism evidence="5 6">
    <name type="scientific">Actinobacillus delphinicola</name>
    <dbReference type="NCBI Taxonomy" id="51161"/>
    <lineage>
        <taxon>Bacteria</taxon>
        <taxon>Pseudomonadati</taxon>
        <taxon>Pseudomonadota</taxon>
        <taxon>Gammaproteobacteria</taxon>
        <taxon>Pasteurellales</taxon>
        <taxon>Pasteurellaceae</taxon>
        <taxon>Actinobacillus</taxon>
    </lineage>
</organism>
<accession>A0A448TVJ1</accession>
<dbReference type="InterPro" id="IPR004381">
    <property type="entry name" value="Glycerate_kinase"/>
</dbReference>
<evidence type="ECO:0000256" key="1">
    <source>
        <dbReference type="ARBA" id="ARBA00006284"/>
    </source>
</evidence>
<dbReference type="AlphaFoldDB" id="A0A448TVJ1"/>
<dbReference type="PANTHER" id="PTHR21599">
    <property type="entry name" value="GLYCERATE KINASE"/>
    <property type="match status" value="1"/>
</dbReference>
<dbReference type="Pfam" id="PF02595">
    <property type="entry name" value="Gly_kinase"/>
    <property type="match status" value="1"/>
</dbReference>
<dbReference type="InterPro" id="IPR036129">
    <property type="entry name" value="Glycerate_kinase_sf"/>
</dbReference>
<dbReference type="SUPFAM" id="SSF110738">
    <property type="entry name" value="Glycerate kinase I"/>
    <property type="match status" value="1"/>
</dbReference>
<dbReference type="Proteomes" id="UP000279799">
    <property type="component" value="Chromosome"/>
</dbReference>
<dbReference type="EMBL" id="LR134510">
    <property type="protein sequence ID" value="VEJ09943.1"/>
    <property type="molecule type" value="Genomic_DNA"/>
</dbReference>
<dbReference type="RefSeq" id="WP_126600285.1">
    <property type="nucleotide sequence ID" value="NZ_LR134510.1"/>
</dbReference>
<proteinExistence type="inferred from homology"/>
<keyword evidence="2 4" id="KW-0808">Transferase</keyword>
<keyword evidence="3 4" id="KW-0418">Kinase</keyword>
<evidence type="ECO:0000313" key="5">
    <source>
        <dbReference type="EMBL" id="VEJ09943.1"/>
    </source>
</evidence>
<reference evidence="5 6" key="1">
    <citation type="submission" date="2018-12" db="EMBL/GenBank/DDBJ databases">
        <authorList>
            <consortium name="Pathogen Informatics"/>
        </authorList>
    </citation>
    <scope>NUCLEOTIDE SEQUENCE [LARGE SCALE GENOMIC DNA]</scope>
    <source>
        <strain evidence="5 6">NCTC12871</strain>
    </source>
</reference>
<dbReference type="InterPro" id="IPR018193">
    <property type="entry name" value="Glyc_kinase_flavodox-like_fold"/>
</dbReference>
<name>A0A448TVJ1_9PAST</name>
<dbReference type="NCBIfam" id="TIGR00045">
    <property type="entry name" value="glycerate kinase"/>
    <property type="match status" value="1"/>
</dbReference>
<dbReference type="InterPro" id="IPR018197">
    <property type="entry name" value="Glycerate_kinase_RE-like"/>
</dbReference>